<dbReference type="AlphaFoldDB" id="A0A0A6UGP7"/>
<accession>A0A0A6UGP7</accession>
<dbReference type="Proteomes" id="UP000054537">
    <property type="component" value="Unassembled WGS sequence"/>
</dbReference>
<organism evidence="1 2">
    <name type="scientific">Actinoplanes utahensis</name>
    <dbReference type="NCBI Taxonomy" id="1869"/>
    <lineage>
        <taxon>Bacteria</taxon>
        <taxon>Bacillati</taxon>
        <taxon>Actinomycetota</taxon>
        <taxon>Actinomycetes</taxon>
        <taxon>Micromonosporales</taxon>
        <taxon>Micromonosporaceae</taxon>
        <taxon>Actinoplanes</taxon>
    </lineage>
</organism>
<dbReference type="OrthoDB" id="9958035at2"/>
<evidence type="ECO:0000313" key="2">
    <source>
        <dbReference type="Proteomes" id="UP000054537"/>
    </source>
</evidence>
<protein>
    <submittedName>
        <fullName evidence="1">Uncharacterized protein</fullName>
    </submittedName>
</protein>
<gene>
    <name evidence="1" type="ORF">MB27_29945</name>
</gene>
<name>A0A0A6UGP7_ACTUT</name>
<reference evidence="1 2" key="1">
    <citation type="submission" date="2014-10" db="EMBL/GenBank/DDBJ databases">
        <title>Draft genome sequence of Actinoplanes utahensis NRRL 12052.</title>
        <authorList>
            <person name="Velasco-Bucheli B."/>
            <person name="del Cerro C."/>
            <person name="Hormigo D."/>
            <person name="Garcia J.L."/>
            <person name="Acebal C."/>
            <person name="Arroyo M."/>
            <person name="de la Mata I."/>
        </authorList>
    </citation>
    <scope>NUCLEOTIDE SEQUENCE [LARGE SCALE GENOMIC DNA]</scope>
    <source>
        <strain evidence="1 2">NRRL 12052</strain>
    </source>
</reference>
<evidence type="ECO:0000313" key="1">
    <source>
        <dbReference type="EMBL" id="KHD74248.1"/>
    </source>
</evidence>
<dbReference type="EMBL" id="JRTT01000049">
    <property type="protein sequence ID" value="KHD74248.1"/>
    <property type="molecule type" value="Genomic_DNA"/>
</dbReference>
<proteinExistence type="predicted"/>
<dbReference type="RefSeq" id="WP_043530004.1">
    <property type="nucleotide sequence ID" value="NZ_BAABKU010000049.1"/>
</dbReference>
<keyword evidence="2" id="KW-1185">Reference proteome</keyword>
<sequence length="104" mass="11872">MTSAGEFEIIIQNKTGVEIKATKFEYMDGSRSKNENIFFGGNDRIGNNEERRYTRTLQGVGGEMTSFTVTYQHRVGNNWSGNHVAQTDRFECNDREQKVVVLTD</sequence>
<comment type="caution">
    <text evidence="1">The sequence shown here is derived from an EMBL/GenBank/DDBJ whole genome shotgun (WGS) entry which is preliminary data.</text>
</comment>